<dbReference type="EMBL" id="UGMS01000001">
    <property type="protein sequence ID" value="STV79421.1"/>
    <property type="molecule type" value="Genomic_DNA"/>
</dbReference>
<proteinExistence type="predicted"/>
<dbReference type="Proteomes" id="UP000254863">
    <property type="component" value="Unassembled WGS sequence"/>
</dbReference>
<protein>
    <submittedName>
        <fullName evidence="1">Uncharacterized protein</fullName>
    </submittedName>
</protein>
<evidence type="ECO:0000313" key="1">
    <source>
        <dbReference type="EMBL" id="STV79421.1"/>
    </source>
</evidence>
<comment type="caution">
    <text evidence="1">The sequence shown here is derived from an EMBL/GenBank/DDBJ whole genome shotgun (WGS) entry which is preliminary data.</text>
</comment>
<gene>
    <name evidence="1" type="ORF">NCTC11685_02676</name>
</gene>
<accession>A0A7H4N6J2</accession>
<dbReference type="AntiFam" id="ANF00095">
    <property type="entry name" value="Shadow ORF (opposite ABC transporters)"/>
</dbReference>
<dbReference type="AntiFam" id="ANF00142">
    <property type="entry name" value="Shadow ORF (opposite yadG)"/>
</dbReference>
<organism evidence="1 2">
    <name type="scientific">Klebsiella michiganensis</name>
    <dbReference type="NCBI Taxonomy" id="1134687"/>
    <lineage>
        <taxon>Bacteria</taxon>
        <taxon>Pseudomonadati</taxon>
        <taxon>Pseudomonadota</taxon>
        <taxon>Gammaproteobacteria</taxon>
        <taxon>Enterobacterales</taxon>
        <taxon>Enterobacteriaceae</taxon>
        <taxon>Klebsiella/Raoultella group</taxon>
        <taxon>Klebsiella</taxon>
    </lineage>
</organism>
<sequence>MRACCGRAKNSAGGADFENIAAVDKHHPIGNLAGELHLVGHHHHGDPAVGEGFHDLQHFADHLRVQRRRGFIEQNDLRRGGEGAGDRHPLLLTARELGRHLPGFYPPGQPG</sequence>
<evidence type="ECO:0000313" key="2">
    <source>
        <dbReference type="Proteomes" id="UP000254863"/>
    </source>
</evidence>
<reference evidence="1 2" key="1">
    <citation type="submission" date="2018-06" db="EMBL/GenBank/DDBJ databases">
        <authorList>
            <consortium name="Pathogen Informatics"/>
            <person name="Doyle S."/>
        </authorList>
    </citation>
    <scope>NUCLEOTIDE SEQUENCE [LARGE SCALE GENOMIC DNA]</scope>
    <source>
        <strain evidence="1 2">NCTC11685</strain>
    </source>
</reference>
<dbReference type="AlphaFoldDB" id="A0A7H4N6J2"/>
<name>A0A7H4N6J2_9ENTR</name>